<dbReference type="SUPFAM" id="SSF48452">
    <property type="entry name" value="TPR-like"/>
    <property type="match status" value="1"/>
</dbReference>
<evidence type="ECO:0000256" key="1">
    <source>
        <dbReference type="SAM" id="MobiDB-lite"/>
    </source>
</evidence>
<dbReference type="Pfam" id="PF13374">
    <property type="entry name" value="TPR_10"/>
    <property type="match status" value="3"/>
</dbReference>
<dbReference type="AlphaFoldDB" id="A0A5N7CK95"/>
<dbReference type="Proteomes" id="UP000326877">
    <property type="component" value="Unassembled WGS sequence"/>
</dbReference>
<name>A0A5N7CK95_PETAA</name>
<dbReference type="EMBL" id="ML735224">
    <property type="protein sequence ID" value="KAE8394289.1"/>
    <property type="molecule type" value="Genomic_DNA"/>
</dbReference>
<dbReference type="PANTHER" id="PTHR46082:SF11">
    <property type="entry name" value="AAA+ ATPASE DOMAIN-CONTAINING PROTEIN-RELATED"/>
    <property type="match status" value="1"/>
</dbReference>
<feature type="region of interest" description="Disordered" evidence="1">
    <location>
        <begin position="127"/>
        <end position="163"/>
    </location>
</feature>
<dbReference type="Gene3D" id="1.25.40.10">
    <property type="entry name" value="Tetratricopeptide repeat domain"/>
    <property type="match status" value="1"/>
</dbReference>
<dbReference type="PANTHER" id="PTHR46082">
    <property type="entry name" value="ATP/GTP-BINDING PROTEIN-RELATED"/>
    <property type="match status" value="1"/>
</dbReference>
<protein>
    <submittedName>
        <fullName evidence="2">Tetratricopeptide repeat-domain-containing protein</fullName>
    </submittedName>
</protein>
<proteinExistence type="predicted"/>
<organism evidence="2">
    <name type="scientific">Petromyces alliaceus</name>
    <name type="common">Aspergillus alliaceus</name>
    <dbReference type="NCBI Taxonomy" id="209559"/>
    <lineage>
        <taxon>Eukaryota</taxon>
        <taxon>Fungi</taxon>
        <taxon>Dikarya</taxon>
        <taxon>Ascomycota</taxon>
        <taxon>Pezizomycotina</taxon>
        <taxon>Eurotiomycetes</taxon>
        <taxon>Eurotiomycetidae</taxon>
        <taxon>Eurotiales</taxon>
        <taxon>Aspergillaceae</taxon>
        <taxon>Aspergillus</taxon>
        <taxon>Aspergillus subgen. Circumdati</taxon>
    </lineage>
</organism>
<sequence length="204" mass="23071">MNGGELILETRKQVLGPGHPDTLTSMANLASTYRKQGRWKEVKELDVQALNTRKQVLGPEHPDTLTSMANLALTYWNQGRWKEAEELNHPDTLDSMHNVAFTLKSQGKIHPALALREQCVELHNRVLGPDHPASISSSRSLREWKKMDDKQSQDLQPQETSTEFSPVLVITKAADEEHITLRQTRSDQQLLSNSFLKTIPSETL</sequence>
<reference evidence="2" key="1">
    <citation type="submission" date="2019-04" db="EMBL/GenBank/DDBJ databases">
        <title>Friends and foes A comparative genomics studyof 23 Aspergillus species from section Flavi.</title>
        <authorList>
            <consortium name="DOE Joint Genome Institute"/>
            <person name="Kjaerbolling I."/>
            <person name="Vesth T."/>
            <person name="Frisvad J.C."/>
            <person name="Nybo J.L."/>
            <person name="Theobald S."/>
            <person name="Kildgaard S."/>
            <person name="Isbrandt T."/>
            <person name="Kuo A."/>
            <person name="Sato A."/>
            <person name="Lyhne E.K."/>
            <person name="Kogle M.E."/>
            <person name="Wiebenga A."/>
            <person name="Kun R.S."/>
            <person name="Lubbers R.J."/>
            <person name="Makela M.R."/>
            <person name="Barry K."/>
            <person name="Chovatia M."/>
            <person name="Clum A."/>
            <person name="Daum C."/>
            <person name="Haridas S."/>
            <person name="He G."/>
            <person name="LaButti K."/>
            <person name="Lipzen A."/>
            <person name="Mondo S."/>
            <person name="Riley R."/>
            <person name="Salamov A."/>
            <person name="Simmons B.A."/>
            <person name="Magnuson J.K."/>
            <person name="Henrissat B."/>
            <person name="Mortensen U.H."/>
            <person name="Larsen T.O."/>
            <person name="Devries R.P."/>
            <person name="Grigoriev I.V."/>
            <person name="Machida M."/>
            <person name="Baker S.E."/>
            <person name="Andersen M.R."/>
        </authorList>
    </citation>
    <scope>NUCLEOTIDE SEQUENCE [LARGE SCALE GENOMIC DNA]</scope>
    <source>
        <strain evidence="2">IBT 14317</strain>
    </source>
</reference>
<dbReference type="OrthoDB" id="5986190at2759"/>
<dbReference type="InterPro" id="IPR053137">
    <property type="entry name" value="NLR-like"/>
</dbReference>
<accession>A0A5N7CK95</accession>
<dbReference type="InterPro" id="IPR011990">
    <property type="entry name" value="TPR-like_helical_dom_sf"/>
</dbReference>
<gene>
    <name evidence="2" type="ORF">BDV23DRAFT_169627</name>
</gene>
<evidence type="ECO:0000313" key="2">
    <source>
        <dbReference type="EMBL" id="KAE8394289.1"/>
    </source>
</evidence>
<feature type="compositionally biased region" description="Basic and acidic residues" evidence="1">
    <location>
        <begin position="140"/>
        <end position="152"/>
    </location>
</feature>
<feature type="compositionally biased region" description="Polar residues" evidence="1">
    <location>
        <begin position="153"/>
        <end position="163"/>
    </location>
</feature>